<dbReference type="NCBIfam" id="TIGR01244">
    <property type="entry name" value="TIGR01244 family sulfur transferase"/>
    <property type="match status" value="1"/>
</dbReference>
<evidence type="ECO:0000256" key="6">
    <source>
        <dbReference type="ARBA" id="ARBA00023002"/>
    </source>
</evidence>
<keyword evidence="9" id="KW-0378">Hydrolase</keyword>
<name>A0A1X6Z448_9RHOB</name>
<dbReference type="RefSeq" id="WP_085887660.1">
    <property type="nucleotide sequence ID" value="NZ_FWFN01000003.1"/>
</dbReference>
<evidence type="ECO:0000313" key="9">
    <source>
        <dbReference type="EMBL" id="SLN39566.1"/>
    </source>
</evidence>
<comment type="cofactor">
    <cofactor evidence="1">
        <name>FAD</name>
        <dbReference type="ChEBI" id="CHEBI:57692"/>
    </cofactor>
</comment>
<dbReference type="CDD" id="cd14503">
    <property type="entry name" value="PTP-bact"/>
    <property type="match status" value="1"/>
</dbReference>
<evidence type="ECO:0000256" key="1">
    <source>
        <dbReference type="ARBA" id="ARBA00001974"/>
    </source>
</evidence>
<dbReference type="Pfam" id="PF07992">
    <property type="entry name" value="Pyr_redox_2"/>
    <property type="match status" value="1"/>
</dbReference>
<dbReference type="GO" id="GO:0070224">
    <property type="term" value="F:sulfide:quinone oxidoreductase activity"/>
    <property type="evidence" value="ECO:0007669"/>
    <property type="project" value="TreeGrafter"/>
</dbReference>
<accession>A0A1X6Z448</accession>
<evidence type="ECO:0000256" key="4">
    <source>
        <dbReference type="ARBA" id="ARBA00022827"/>
    </source>
</evidence>
<keyword evidence="6" id="KW-0560">Oxidoreductase</keyword>
<dbReference type="Proteomes" id="UP000193963">
    <property type="component" value="Unassembled WGS sequence"/>
</dbReference>
<dbReference type="Pfam" id="PF04273">
    <property type="entry name" value="BLH_phosphatase"/>
    <property type="match status" value="1"/>
</dbReference>
<evidence type="ECO:0000313" key="10">
    <source>
        <dbReference type="Proteomes" id="UP000193963"/>
    </source>
</evidence>
<dbReference type="InterPro" id="IPR029021">
    <property type="entry name" value="Prot-tyrosine_phosphatase-like"/>
</dbReference>
<keyword evidence="5" id="KW-0809">Transit peptide</keyword>
<evidence type="ECO:0000256" key="5">
    <source>
        <dbReference type="ARBA" id="ARBA00022946"/>
    </source>
</evidence>
<proteinExistence type="predicted"/>
<dbReference type="InterPro" id="IPR005939">
    <property type="entry name" value="BLH_phosphatase-like"/>
</dbReference>
<dbReference type="EC" id="3.-.-.-" evidence="9"/>
<feature type="domain" description="Beta-lactamase hydrolase-like protein phosphatase-like" evidence="7">
    <location>
        <begin position="2"/>
        <end position="110"/>
    </location>
</feature>
<dbReference type="InterPro" id="IPR023753">
    <property type="entry name" value="FAD/NAD-binding_dom"/>
</dbReference>
<evidence type="ECO:0000259" key="7">
    <source>
        <dbReference type="Pfam" id="PF04273"/>
    </source>
</evidence>
<dbReference type="AlphaFoldDB" id="A0A1X6Z448"/>
<organism evidence="9 10">
    <name type="scientific">Pseudooceanicola marinus</name>
    <dbReference type="NCBI Taxonomy" id="396013"/>
    <lineage>
        <taxon>Bacteria</taxon>
        <taxon>Pseudomonadati</taxon>
        <taxon>Pseudomonadota</taxon>
        <taxon>Alphaproteobacteria</taxon>
        <taxon>Rhodobacterales</taxon>
        <taxon>Paracoccaceae</taxon>
        <taxon>Pseudooceanicola</taxon>
    </lineage>
</organism>
<evidence type="ECO:0000256" key="2">
    <source>
        <dbReference type="ARBA" id="ARBA00022630"/>
    </source>
</evidence>
<keyword evidence="10" id="KW-1185">Reference proteome</keyword>
<dbReference type="EMBL" id="FWFN01000003">
    <property type="protein sequence ID" value="SLN39566.1"/>
    <property type="molecule type" value="Genomic_DNA"/>
</dbReference>
<keyword evidence="3" id="KW-0874">Quinone</keyword>
<dbReference type="PANTHER" id="PTHR10632">
    <property type="entry name" value="SULFIDE:QUINONE OXIDOREDUCTASE"/>
    <property type="match status" value="1"/>
</dbReference>
<keyword evidence="2" id="KW-0285">Flavoprotein</keyword>
<dbReference type="InterPro" id="IPR015904">
    <property type="entry name" value="Sulphide_quinone_reductase"/>
</dbReference>
<feature type="domain" description="FAD/NAD(P)-binding" evidence="8">
    <location>
        <begin position="150"/>
        <end position="270"/>
    </location>
</feature>
<gene>
    <name evidence="9" type="primary">blh_2</name>
    <name evidence="9" type="ORF">PSM7751_01796</name>
</gene>
<dbReference type="FunFam" id="3.50.50.60:FF:000034">
    <property type="entry name" value="sulfide:quinone oxidoreductase, mitochondrial"/>
    <property type="match status" value="1"/>
</dbReference>
<evidence type="ECO:0000259" key="8">
    <source>
        <dbReference type="Pfam" id="PF07992"/>
    </source>
</evidence>
<dbReference type="Gene3D" id="3.50.50.60">
    <property type="entry name" value="FAD/NAD(P)-binding domain"/>
    <property type="match status" value="2"/>
</dbReference>
<dbReference type="SUPFAM" id="SSF51905">
    <property type="entry name" value="FAD/NAD(P)-binding domain"/>
    <property type="match status" value="1"/>
</dbReference>
<dbReference type="SUPFAM" id="SSF52799">
    <property type="entry name" value="(Phosphotyrosine protein) phosphatases II"/>
    <property type="match status" value="1"/>
</dbReference>
<dbReference type="InterPro" id="IPR036188">
    <property type="entry name" value="FAD/NAD-bd_sf"/>
</dbReference>
<dbReference type="Gene3D" id="3.90.190.10">
    <property type="entry name" value="Protein tyrosine phosphatase superfamily"/>
    <property type="match status" value="1"/>
</dbReference>
<dbReference type="GO" id="GO:0071949">
    <property type="term" value="F:FAD binding"/>
    <property type="evidence" value="ECO:0007669"/>
    <property type="project" value="TreeGrafter"/>
</dbReference>
<dbReference type="OrthoDB" id="9805710at2"/>
<dbReference type="GO" id="GO:0048038">
    <property type="term" value="F:quinone binding"/>
    <property type="evidence" value="ECO:0007669"/>
    <property type="project" value="UniProtKB-KW"/>
</dbReference>
<sequence length="559" mass="60428">MDIRKIDDGLSVSPQIQPDELAAARAAGFKSVICNRPDGEAADQPSQEEMARAAAEQGMEFRYLPVTPGVVTEETATAFRAALTELPGPTLAYCRSGTRSSTLWALGQATERPVSEILGVTKAAGYDLNGVARRIANGGRTPTDQADASYQVVIVGAGAGGISVAASLKSREPDLEIAIIDPADIHYYQPGWTMVGGGIFEPQKTARTMGSVIPRGVTWIKAAVAAFEPEANAVILDGCRVVKYDRLVVCPGLKLDWEAIPGLEETLGRNGVTSNYRYDLAPYTWELVQGLKAGRALFTQPPMPIKCAGAPQKAMYLSGDHWFRQGRLKDIDIQFMNAGGVLFGVKDYVPALEQYVKKYGATLNFFHNLVAIDGPAKQATFEVKAPDTEVERVTVDFDMIHVVPPQVAPDFIRVSPLADAAGWVDVDQVTLQHKNFANVWSLGDVMNAPNAKTAAAARMQAPVVAENIVADLKGQGPRAAYDGYGSCPLTVERGKIVLAEFGYGGVLKPSFPKILLDGTKPTRAAWWLKERMLPPIYWKGMLRGHEWMAKPADVTVKAD</sequence>
<dbReference type="GO" id="GO:0016787">
    <property type="term" value="F:hydrolase activity"/>
    <property type="evidence" value="ECO:0007669"/>
    <property type="project" value="UniProtKB-KW"/>
</dbReference>
<protein>
    <submittedName>
        <fullName evidence="9">Beta-lactamase hydrolase-like protein</fullName>
        <ecNumber evidence="9">3.-.-.-</ecNumber>
    </submittedName>
</protein>
<dbReference type="PANTHER" id="PTHR10632:SF2">
    <property type="entry name" value="SULFIDE:QUINONE OXIDOREDUCTASE, MITOCHONDRIAL"/>
    <property type="match status" value="1"/>
</dbReference>
<reference evidence="9 10" key="1">
    <citation type="submission" date="2017-03" db="EMBL/GenBank/DDBJ databases">
        <authorList>
            <person name="Afonso C.L."/>
            <person name="Miller P.J."/>
            <person name="Scott M.A."/>
            <person name="Spackman E."/>
            <person name="Goraichik I."/>
            <person name="Dimitrov K.M."/>
            <person name="Suarez D.L."/>
            <person name="Swayne D.E."/>
        </authorList>
    </citation>
    <scope>NUCLEOTIDE SEQUENCE [LARGE SCALE GENOMIC DNA]</scope>
    <source>
        <strain evidence="9 10">CECT 7751</strain>
    </source>
</reference>
<evidence type="ECO:0000256" key="3">
    <source>
        <dbReference type="ARBA" id="ARBA00022719"/>
    </source>
</evidence>
<dbReference type="GO" id="GO:0070221">
    <property type="term" value="P:sulfide oxidation, using sulfide:quinone oxidoreductase"/>
    <property type="evidence" value="ECO:0007669"/>
    <property type="project" value="TreeGrafter"/>
</dbReference>
<keyword evidence="4" id="KW-0274">FAD</keyword>